<evidence type="ECO:0000256" key="3">
    <source>
        <dbReference type="ARBA" id="ARBA00023004"/>
    </source>
</evidence>
<dbReference type="Proteomes" id="UP000297597">
    <property type="component" value="Unassembled WGS sequence"/>
</dbReference>
<evidence type="ECO:0000313" key="6">
    <source>
        <dbReference type="Proteomes" id="UP000297597"/>
    </source>
</evidence>
<dbReference type="InterPro" id="IPR039650">
    <property type="entry name" value="HdrA-like"/>
</dbReference>
<gene>
    <name evidence="5" type="primary">mnmC</name>
    <name evidence="5" type="ORF">Pmgp_02806</name>
</gene>
<dbReference type="AlphaFoldDB" id="A0A4Y7RLM7"/>
<keyword evidence="3" id="KW-0408">Iron</keyword>
<comment type="caution">
    <text evidence="5">The sequence shown here is derived from an EMBL/GenBank/DDBJ whole genome shotgun (WGS) entry which is preliminary data.</text>
</comment>
<keyword evidence="4" id="KW-0411">Iron-sulfur</keyword>
<proteinExistence type="predicted"/>
<dbReference type="Gene3D" id="3.40.50.720">
    <property type="entry name" value="NAD(P)-binding Rossmann-like Domain"/>
    <property type="match status" value="1"/>
</dbReference>
<dbReference type="GO" id="GO:0016491">
    <property type="term" value="F:oxidoreductase activity"/>
    <property type="evidence" value="ECO:0007669"/>
    <property type="project" value="UniProtKB-KW"/>
</dbReference>
<dbReference type="GO" id="GO:0046872">
    <property type="term" value="F:metal ion binding"/>
    <property type="evidence" value="ECO:0007669"/>
    <property type="project" value="UniProtKB-KW"/>
</dbReference>
<protein>
    <submittedName>
        <fullName evidence="5">tRNA 5-methylaminomethyl-2-thiouridine biosynthesis bifunctional protein MnmC</fullName>
        <ecNumber evidence="5">1.5.-.-</ecNumber>
    </submittedName>
</protein>
<accession>A0A4Y7RLM7</accession>
<evidence type="ECO:0000256" key="1">
    <source>
        <dbReference type="ARBA" id="ARBA00022723"/>
    </source>
</evidence>
<dbReference type="PANTHER" id="PTHR43498:SF1">
    <property type="entry name" value="COB--COM HETERODISULFIDE REDUCTASE IRON-SULFUR SUBUNIT A"/>
    <property type="match status" value="1"/>
</dbReference>
<evidence type="ECO:0000256" key="2">
    <source>
        <dbReference type="ARBA" id="ARBA00023002"/>
    </source>
</evidence>
<dbReference type="PANTHER" id="PTHR43498">
    <property type="entry name" value="FERREDOXIN:COB-COM HETERODISULFIDE REDUCTASE SUBUNIT A"/>
    <property type="match status" value="1"/>
</dbReference>
<keyword evidence="6" id="KW-1185">Reference proteome</keyword>
<dbReference type="EC" id="1.5.-.-" evidence="5"/>
<evidence type="ECO:0000313" key="5">
    <source>
        <dbReference type="EMBL" id="TEB09894.1"/>
    </source>
</evidence>
<reference evidence="5 6" key="1">
    <citation type="journal article" date="2018" name="Environ. Microbiol.">
        <title>Novel energy conservation strategies and behaviour of Pelotomaculum schinkii driving syntrophic propionate catabolism.</title>
        <authorList>
            <person name="Hidalgo-Ahumada C.A.P."/>
            <person name="Nobu M.K."/>
            <person name="Narihiro T."/>
            <person name="Tamaki H."/>
            <person name="Liu W.T."/>
            <person name="Kamagata Y."/>
            <person name="Stams A.J.M."/>
            <person name="Imachi H."/>
            <person name="Sousa D.Z."/>
        </authorList>
    </citation>
    <scope>NUCLEOTIDE SEQUENCE [LARGE SCALE GENOMIC DNA]</scope>
    <source>
        <strain evidence="5 6">MGP</strain>
    </source>
</reference>
<organism evidence="5 6">
    <name type="scientific">Pelotomaculum propionicicum</name>
    <dbReference type="NCBI Taxonomy" id="258475"/>
    <lineage>
        <taxon>Bacteria</taxon>
        <taxon>Bacillati</taxon>
        <taxon>Bacillota</taxon>
        <taxon>Clostridia</taxon>
        <taxon>Eubacteriales</taxon>
        <taxon>Desulfotomaculaceae</taxon>
        <taxon>Pelotomaculum</taxon>
    </lineage>
</organism>
<dbReference type="SUPFAM" id="SSF51971">
    <property type="entry name" value="Nucleotide-binding domain"/>
    <property type="match status" value="1"/>
</dbReference>
<sequence>MAKRIGLFVCWCGSNIGGVIDVPKVVEETKKFPGVVYATDYKYMCSEPGQDTIIKAIKEHNLDRVVVASCTPRLHEPTFRKTIAKAGLNPYMFEMANIREQCTWVHSDDKEGATKKAVALIKRALSKVSKVEPLFESYIPVTKKALVIGGGIAGMQVAIDIADAGHQVILVEREPTIGGKMAMLDKTFPTLDCSA</sequence>
<evidence type="ECO:0000256" key="4">
    <source>
        <dbReference type="ARBA" id="ARBA00023014"/>
    </source>
</evidence>
<dbReference type="Pfam" id="PF12831">
    <property type="entry name" value="FAD_oxidored"/>
    <property type="match status" value="1"/>
</dbReference>
<keyword evidence="2 5" id="KW-0560">Oxidoreductase</keyword>
<dbReference type="EMBL" id="QFFZ01000036">
    <property type="protein sequence ID" value="TEB09894.1"/>
    <property type="molecule type" value="Genomic_DNA"/>
</dbReference>
<name>A0A4Y7RLM7_9FIRM</name>
<dbReference type="GO" id="GO:0051536">
    <property type="term" value="F:iron-sulfur cluster binding"/>
    <property type="evidence" value="ECO:0007669"/>
    <property type="project" value="UniProtKB-KW"/>
</dbReference>
<keyword evidence="1" id="KW-0479">Metal-binding</keyword>